<keyword evidence="3 6" id="KW-0812">Transmembrane</keyword>
<dbReference type="RefSeq" id="WP_117324271.1">
    <property type="nucleotide sequence ID" value="NZ_QVTD01000021.1"/>
</dbReference>
<feature type="transmembrane region" description="Helical" evidence="6">
    <location>
        <begin position="75"/>
        <end position="97"/>
    </location>
</feature>
<keyword evidence="9" id="KW-1185">Reference proteome</keyword>
<gene>
    <name evidence="8" type="ORF">D0466_19945</name>
</gene>
<keyword evidence="2 6" id="KW-1003">Cell membrane</keyword>
<comment type="subcellular location">
    <subcellularLocation>
        <location evidence="1 6">Cell membrane</location>
        <topology evidence="1 6">Multi-pass membrane protein</topology>
    </subcellularLocation>
</comment>
<organism evidence="8 9">
    <name type="scientific">Peribacillus glennii</name>
    <dbReference type="NCBI Taxonomy" id="2303991"/>
    <lineage>
        <taxon>Bacteria</taxon>
        <taxon>Bacillati</taxon>
        <taxon>Bacillota</taxon>
        <taxon>Bacilli</taxon>
        <taxon>Bacillales</taxon>
        <taxon>Bacillaceae</taxon>
        <taxon>Peribacillus</taxon>
    </lineage>
</organism>
<dbReference type="AlphaFoldDB" id="A0A372L6T0"/>
<feature type="transmembrane region" description="Helical" evidence="6">
    <location>
        <begin position="6"/>
        <end position="28"/>
    </location>
</feature>
<feature type="transmembrane region" description="Helical" evidence="6">
    <location>
        <begin position="40"/>
        <end position="63"/>
    </location>
</feature>
<dbReference type="GO" id="GO:0005886">
    <property type="term" value="C:plasma membrane"/>
    <property type="evidence" value="ECO:0007669"/>
    <property type="project" value="UniProtKB-SubCell"/>
</dbReference>
<dbReference type="InterPro" id="IPR032816">
    <property type="entry name" value="VTT_dom"/>
</dbReference>
<sequence>MKKWMILLGYVIVITVGFINREHILIWIQDSDNSHLPLMFLLSALIATIPIIPFTFFAGIMGAKHGVVIGAMVNWFGSVVSSAIYFLLARFFFTGYFRHYLKRFTGINKFQKMIQKNALVAIFIARTIPFIPPPVVNIYSGIAGIAFMTYISAIAIGKVPPTLFVAYTGGQILSSFPKVIMGCVLYLIFLLIIILFYKNWFKKHSQN</sequence>
<evidence type="ECO:0000256" key="5">
    <source>
        <dbReference type="ARBA" id="ARBA00023136"/>
    </source>
</evidence>
<dbReference type="InterPro" id="IPR015414">
    <property type="entry name" value="TMEM64"/>
</dbReference>
<comment type="similarity">
    <text evidence="6">Belongs to the TVP38/TMEM64 family.</text>
</comment>
<comment type="caution">
    <text evidence="8">The sequence shown here is derived from an EMBL/GenBank/DDBJ whole genome shotgun (WGS) entry which is preliminary data.</text>
</comment>
<evidence type="ECO:0000313" key="8">
    <source>
        <dbReference type="EMBL" id="RFU60856.1"/>
    </source>
</evidence>
<dbReference type="EMBL" id="QVTD01000021">
    <property type="protein sequence ID" value="RFU60856.1"/>
    <property type="molecule type" value="Genomic_DNA"/>
</dbReference>
<dbReference type="Proteomes" id="UP000262939">
    <property type="component" value="Unassembled WGS sequence"/>
</dbReference>
<dbReference type="PANTHER" id="PTHR12677:SF59">
    <property type="entry name" value="GOLGI APPARATUS MEMBRANE PROTEIN TVP38-RELATED"/>
    <property type="match status" value="1"/>
</dbReference>
<evidence type="ECO:0000313" key="9">
    <source>
        <dbReference type="Proteomes" id="UP000262939"/>
    </source>
</evidence>
<feature type="transmembrane region" description="Helical" evidence="6">
    <location>
        <begin position="179"/>
        <end position="197"/>
    </location>
</feature>
<evidence type="ECO:0000256" key="1">
    <source>
        <dbReference type="ARBA" id="ARBA00004651"/>
    </source>
</evidence>
<evidence type="ECO:0000256" key="3">
    <source>
        <dbReference type="ARBA" id="ARBA00022692"/>
    </source>
</evidence>
<feature type="domain" description="VTT" evidence="7">
    <location>
        <begin position="50"/>
        <end position="169"/>
    </location>
</feature>
<evidence type="ECO:0000256" key="2">
    <source>
        <dbReference type="ARBA" id="ARBA00022475"/>
    </source>
</evidence>
<keyword evidence="5 6" id="KW-0472">Membrane</keyword>
<keyword evidence="4 6" id="KW-1133">Transmembrane helix</keyword>
<dbReference type="Pfam" id="PF09335">
    <property type="entry name" value="VTT_dom"/>
    <property type="match status" value="1"/>
</dbReference>
<dbReference type="PANTHER" id="PTHR12677">
    <property type="entry name" value="GOLGI APPARATUS MEMBRANE PROTEIN TVP38-RELATED"/>
    <property type="match status" value="1"/>
</dbReference>
<name>A0A372L6T0_9BACI</name>
<reference evidence="8 9" key="1">
    <citation type="submission" date="2018-08" db="EMBL/GenBank/DDBJ databases">
        <title>Bacillus chawlae sp. nov., Bacillus glennii sp. nov., and Bacillus saganii sp. nov. Isolated from the Vehicle Assembly Building at Kennedy Space Center where the Viking Spacecraft were Assembled.</title>
        <authorList>
            <person name="Seuylemezian A."/>
            <person name="Vaishampayan P."/>
        </authorList>
    </citation>
    <scope>NUCLEOTIDE SEQUENCE [LARGE SCALE GENOMIC DNA]</scope>
    <source>
        <strain evidence="8 9">V44-8</strain>
    </source>
</reference>
<evidence type="ECO:0000256" key="4">
    <source>
        <dbReference type="ARBA" id="ARBA00022989"/>
    </source>
</evidence>
<proteinExistence type="inferred from homology"/>
<dbReference type="OrthoDB" id="2381682at2"/>
<protein>
    <recommendedName>
        <fullName evidence="6">TVP38/TMEM64 family membrane protein</fullName>
    </recommendedName>
</protein>
<evidence type="ECO:0000259" key="7">
    <source>
        <dbReference type="Pfam" id="PF09335"/>
    </source>
</evidence>
<accession>A0A372L6T0</accession>
<feature type="transmembrane region" description="Helical" evidence="6">
    <location>
        <begin position="142"/>
        <end position="167"/>
    </location>
</feature>
<evidence type="ECO:0000256" key="6">
    <source>
        <dbReference type="RuleBase" id="RU366058"/>
    </source>
</evidence>